<feature type="compositionally biased region" description="Low complexity" evidence="1">
    <location>
        <begin position="8"/>
        <end position="19"/>
    </location>
</feature>
<organism evidence="2">
    <name type="scientific">freshwater metagenome</name>
    <dbReference type="NCBI Taxonomy" id="449393"/>
    <lineage>
        <taxon>unclassified sequences</taxon>
        <taxon>metagenomes</taxon>
        <taxon>ecological metagenomes</taxon>
    </lineage>
</organism>
<name>A0A6J6JRN4_9ZZZZ</name>
<gene>
    <name evidence="2" type="ORF">UFOPK2000_01313</name>
</gene>
<sequence>MHNRNATVVRSCGVSGSVGNDSPTDGDDAIGAGQTPLGKLPTKRLDGGHRFRLFAIAHREHLVFASGIDLDTETFLSHDRNTLRPFGNDS</sequence>
<evidence type="ECO:0000313" key="2">
    <source>
        <dbReference type="EMBL" id="CAB4640090.1"/>
    </source>
</evidence>
<reference evidence="2" key="1">
    <citation type="submission" date="2020-05" db="EMBL/GenBank/DDBJ databases">
        <authorList>
            <person name="Chiriac C."/>
            <person name="Salcher M."/>
            <person name="Ghai R."/>
            <person name="Kavagutti S V."/>
        </authorList>
    </citation>
    <scope>NUCLEOTIDE SEQUENCE</scope>
</reference>
<protein>
    <submittedName>
        <fullName evidence="2">Unannotated protein</fullName>
    </submittedName>
</protein>
<evidence type="ECO:0000256" key="1">
    <source>
        <dbReference type="SAM" id="MobiDB-lite"/>
    </source>
</evidence>
<dbReference type="EMBL" id="CAEZVK010000173">
    <property type="protein sequence ID" value="CAB4640090.1"/>
    <property type="molecule type" value="Genomic_DNA"/>
</dbReference>
<dbReference type="AlphaFoldDB" id="A0A6J6JRN4"/>
<accession>A0A6J6JRN4</accession>
<feature type="region of interest" description="Disordered" evidence="1">
    <location>
        <begin position="1"/>
        <end position="43"/>
    </location>
</feature>
<proteinExistence type="predicted"/>